<dbReference type="RefSeq" id="XP_023466884.1">
    <property type="nucleotide sequence ID" value="XM_023608711.1"/>
</dbReference>
<proteinExistence type="predicted"/>
<dbReference type="GeneID" id="35439701"/>
<organism evidence="1 2">
    <name type="scientific">Rhizopus microsporus ATCC 52813</name>
    <dbReference type="NCBI Taxonomy" id="1340429"/>
    <lineage>
        <taxon>Eukaryota</taxon>
        <taxon>Fungi</taxon>
        <taxon>Fungi incertae sedis</taxon>
        <taxon>Mucoromycota</taxon>
        <taxon>Mucoromycotina</taxon>
        <taxon>Mucoromycetes</taxon>
        <taxon>Mucorales</taxon>
        <taxon>Mucorineae</taxon>
        <taxon>Rhizopodaceae</taxon>
        <taxon>Rhizopus</taxon>
    </lineage>
</organism>
<evidence type="ECO:0000313" key="2">
    <source>
        <dbReference type="Proteomes" id="UP000242254"/>
    </source>
</evidence>
<name>A0A2G4SXS4_RHIZD</name>
<protein>
    <submittedName>
        <fullName evidence="1">Uncharacterized protein</fullName>
    </submittedName>
</protein>
<gene>
    <name evidence="1" type="ORF">RHIMIDRAFT_237196</name>
</gene>
<sequence>MQMYCVDMLCKALFSSDDPMAVPHSLDKAYSSGPATSRQPGYAVGIYNADGEQYKSVIGKVKQDKAVKHALKKDLYRIAVFTKDELCNKGLKGMLGFQAIGKVFRLSIPKEQLIGI</sequence>
<dbReference type="EMBL" id="KZ303848">
    <property type="protein sequence ID" value="PHZ13176.1"/>
    <property type="molecule type" value="Genomic_DNA"/>
</dbReference>
<dbReference type="Proteomes" id="UP000242254">
    <property type="component" value="Unassembled WGS sequence"/>
</dbReference>
<reference evidence="1 2" key="1">
    <citation type="journal article" date="2016" name="Proc. Natl. Acad. Sci. U.S.A.">
        <title>Lipid metabolic changes in an early divergent fungus govern the establishment of a mutualistic symbiosis with endobacteria.</title>
        <authorList>
            <person name="Lastovetsky O.A."/>
            <person name="Gaspar M.L."/>
            <person name="Mondo S.J."/>
            <person name="LaButti K.M."/>
            <person name="Sandor L."/>
            <person name="Grigoriev I.V."/>
            <person name="Henry S.A."/>
            <person name="Pawlowska T.E."/>
        </authorList>
    </citation>
    <scope>NUCLEOTIDE SEQUENCE [LARGE SCALE GENOMIC DNA]</scope>
    <source>
        <strain evidence="1 2">ATCC 52813</strain>
    </source>
</reference>
<dbReference type="AlphaFoldDB" id="A0A2G4SXS4"/>
<accession>A0A2G4SXS4</accession>
<keyword evidence="2" id="KW-1185">Reference proteome</keyword>
<evidence type="ECO:0000313" key="1">
    <source>
        <dbReference type="EMBL" id="PHZ13176.1"/>
    </source>
</evidence>